<comment type="caution">
    <text evidence="2">The sequence shown here is derived from an EMBL/GenBank/DDBJ whole genome shotgun (WGS) entry which is preliminary data.</text>
</comment>
<accession>A0A9W6PX15</accession>
<feature type="region of interest" description="Disordered" evidence="1">
    <location>
        <begin position="1"/>
        <end position="32"/>
    </location>
</feature>
<dbReference type="AlphaFoldDB" id="A0A9W6PX15"/>
<proteinExistence type="predicted"/>
<organism evidence="2 3">
    <name type="scientific">Actinomadura rubrobrunea</name>
    <dbReference type="NCBI Taxonomy" id="115335"/>
    <lineage>
        <taxon>Bacteria</taxon>
        <taxon>Bacillati</taxon>
        <taxon>Actinomycetota</taxon>
        <taxon>Actinomycetes</taxon>
        <taxon>Streptosporangiales</taxon>
        <taxon>Thermomonosporaceae</taxon>
        <taxon>Actinomadura</taxon>
    </lineage>
</organism>
<gene>
    <name evidence="2" type="ORF">Arub01_35610</name>
</gene>
<evidence type="ECO:0000313" key="3">
    <source>
        <dbReference type="Proteomes" id="UP001165124"/>
    </source>
</evidence>
<evidence type="ECO:0000313" key="2">
    <source>
        <dbReference type="EMBL" id="GLW65317.1"/>
    </source>
</evidence>
<dbReference type="Proteomes" id="UP001165124">
    <property type="component" value="Unassembled WGS sequence"/>
</dbReference>
<name>A0A9W6PX15_9ACTN</name>
<protein>
    <submittedName>
        <fullName evidence="2">Uncharacterized protein</fullName>
    </submittedName>
</protein>
<feature type="compositionally biased region" description="Basic residues" evidence="1">
    <location>
        <begin position="7"/>
        <end position="16"/>
    </location>
</feature>
<evidence type="ECO:0000256" key="1">
    <source>
        <dbReference type="SAM" id="MobiDB-lite"/>
    </source>
</evidence>
<keyword evidence="3" id="KW-1185">Reference proteome</keyword>
<dbReference type="EMBL" id="BSRZ01000008">
    <property type="protein sequence ID" value="GLW65317.1"/>
    <property type="molecule type" value="Genomic_DNA"/>
</dbReference>
<sequence length="91" mass="10452">MPGRLDRHTRRTHRSARTAPDRRSLPQLQKEFPGHRIWRSTRWDGEPGEYVATLIEPSAGVDATVMEPNPTALRKALNAEAERARAKNKRR</sequence>
<reference evidence="2" key="1">
    <citation type="submission" date="2023-02" db="EMBL/GenBank/DDBJ databases">
        <title>Actinomadura rubrobrunea NBRC 14622.</title>
        <authorList>
            <person name="Ichikawa N."/>
            <person name="Sato H."/>
            <person name="Tonouchi N."/>
        </authorList>
    </citation>
    <scope>NUCLEOTIDE SEQUENCE</scope>
    <source>
        <strain evidence="2">NBRC 14622</strain>
    </source>
</reference>